<feature type="transmembrane region" description="Helical" evidence="2">
    <location>
        <begin position="12"/>
        <end position="30"/>
    </location>
</feature>
<keyword evidence="2" id="KW-1133">Transmembrane helix</keyword>
<sequence length="234" mass="26536">MRTLTKRQKDIVLLVLAIIFFLVLVSYTWFQLYAPAKEENERVVNSLADQREVLFELQRQVAAKPEDVSSSTRPLQRQVPVLPLEDVLLLQLEKAEVKSNVLIRDVAFTQGLVEGLPPESIDETQTETEDPSLSLQQLLVDVQLTAASYEELDRFIREVEATERISVVQSIDFTTPEERREVETEKEPLELTVSFQAFYRPDLKELIPEVPKLDAPMPAGKEDPTAQAGEGDSE</sequence>
<keyword evidence="4" id="KW-1185">Reference proteome</keyword>
<gene>
    <name evidence="3" type="ORF">QT716_06180</name>
</gene>
<keyword evidence="2" id="KW-0812">Transmembrane</keyword>
<dbReference type="EMBL" id="JAUBDH010000003">
    <property type="protein sequence ID" value="MDW0109641.1"/>
    <property type="molecule type" value="Genomic_DNA"/>
</dbReference>
<dbReference type="InterPro" id="IPR014717">
    <property type="entry name" value="Transl_elong_EF1B/ribsomal_bS6"/>
</dbReference>
<evidence type="ECO:0000256" key="2">
    <source>
        <dbReference type="SAM" id="Phobius"/>
    </source>
</evidence>
<dbReference type="Proteomes" id="UP001280629">
    <property type="component" value="Unassembled WGS sequence"/>
</dbReference>
<keyword evidence="2" id="KW-0472">Membrane</keyword>
<evidence type="ECO:0000313" key="3">
    <source>
        <dbReference type="EMBL" id="MDW0109641.1"/>
    </source>
</evidence>
<dbReference type="Gene3D" id="3.30.70.60">
    <property type="match status" value="1"/>
</dbReference>
<dbReference type="RefSeq" id="WP_317935188.1">
    <property type="nucleotide sequence ID" value="NZ_JAUBDH010000003.1"/>
</dbReference>
<comment type="caution">
    <text evidence="3">The sequence shown here is derived from an EMBL/GenBank/DDBJ whole genome shotgun (WGS) entry which is preliminary data.</text>
</comment>
<proteinExistence type="predicted"/>
<evidence type="ECO:0000256" key="1">
    <source>
        <dbReference type="SAM" id="MobiDB-lite"/>
    </source>
</evidence>
<feature type="region of interest" description="Disordered" evidence="1">
    <location>
        <begin position="211"/>
        <end position="234"/>
    </location>
</feature>
<evidence type="ECO:0000313" key="4">
    <source>
        <dbReference type="Proteomes" id="UP001280629"/>
    </source>
</evidence>
<accession>A0ABU4FY44</accession>
<name>A0ABU4FY44_9BACL</name>
<organism evidence="3 4">
    <name type="scientific">Sporosarcina aquimarina</name>
    <dbReference type="NCBI Taxonomy" id="114975"/>
    <lineage>
        <taxon>Bacteria</taxon>
        <taxon>Bacillati</taxon>
        <taxon>Bacillota</taxon>
        <taxon>Bacilli</taxon>
        <taxon>Bacillales</taxon>
        <taxon>Caryophanaceae</taxon>
        <taxon>Sporosarcina</taxon>
    </lineage>
</organism>
<protein>
    <submittedName>
        <fullName evidence="3">Pilus assembly protein PilO</fullName>
    </submittedName>
</protein>
<reference evidence="3 4" key="1">
    <citation type="submission" date="2023-06" db="EMBL/GenBank/DDBJ databases">
        <title>Sporosarcina sp. nov., isolated from Korean traditional fermented seafood 'Jeotgal'.</title>
        <authorList>
            <person name="Yang A.-I."/>
            <person name="Shin N.-R."/>
        </authorList>
    </citation>
    <scope>NUCLEOTIDE SEQUENCE [LARGE SCALE GENOMIC DNA]</scope>
    <source>
        <strain evidence="3 4">KCTC3840</strain>
    </source>
</reference>